<dbReference type="InterPro" id="IPR039420">
    <property type="entry name" value="WalR-like"/>
</dbReference>
<dbReference type="PROSITE" id="PS51755">
    <property type="entry name" value="OMPR_PHOB"/>
    <property type="match status" value="1"/>
</dbReference>
<dbReference type="GO" id="GO:0005829">
    <property type="term" value="C:cytosol"/>
    <property type="evidence" value="ECO:0007669"/>
    <property type="project" value="TreeGrafter"/>
</dbReference>
<evidence type="ECO:0000256" key="3">
    <source>
        <dbReference type="ARBA" id="ARBA00023125"/>
    </source>
</evidence>
<dbReference type="EMBL" id="RBAK01000018">
    <property type="protein sequence ID" value="RKN39149.1"/>
    <property type="molecule type" value="Genomic_DNA"/>
</dbReference>
<organism evidence="8 9">
    <name type="scientific">Micromonospora endolithica</name>
    <dbReference type="NCBI Taxonomy" id="230091"/>
    <lineage>
        <taxon>Bacteria</taxon>
        <taxon>Bacillati</taxon>
        <taxon>Actinomycetota</taxon>
        <taxon>Actinomycetes</taxon>
        <taxon>Micromonosporales</taxon>
        <taxon>Micromonosporaceae</taxon>
        <taxon>Micromonospora</taxon>
    </lineage>
</organism>
<dbReference type="PANTHER" id="PTHR48111:SF40">
    <property type="entry name" value="PHOSPHATE REGULON TRANSCRIPTIONAL REGULATORY PROTEIN PHOB"/>
    <property type="match status" value="1"/>
</dbReference>
<evidence type="ECO:0000256" key="1">
    <source>
        <dbReference type="ARBA" id="ARBA00022553"/>
    </source>
</evidence>
<dbReference type="AlphaFoldDB" id="A0A3A9YTN4"/>
<sequence length="247" mass="26109">MNNLADITRGDSRSGGRFVLLVLDDDQTVGADLVARLADHGVHAHHFAHAAEALLAAGVLQPDAAVVAAGLATMSSIDLAGLLTGRAGIPTIVGVGDDDGSVVVAALKAGATACVRRPYRLDEVVPILRGIRAETAGTLDPPVEIGGLRMNPATYEVTLHGRPVALPLKEFKLLYFFMTHADRTVTREQLLSAVWNGSVGATSNTLTVHIKRLRQRLMADGRQQPMIVTVRGLGYRLVPCAVSTVAE</sequence>
<keyword evidence="9" id="KW-1185">Reference proteome</keyword>
<protein>
    <submittedName>
        <fullName evidence="8">DNA-binding response regulator</fullName>
    </submittedName>
</protein>
<dbReference type="GO" id="GO:0000976">
    <property type="term" value="F:transcription cis-regulatory region binding"/>
    <property type="evidence" value="ECO:0007669"/>
    <property type="project" value="TreeGrafter"/>
</dbReference>
<dbReference type="SMART" id="SM00448">
    <property type="entry name" value="REC"/>
    <property type="match status" value="1"/>
</dbReference>
<dbReference type="InterPro" id="IPR001789">
    <property type="entry name" value="Sig_transdc_resp-reg_receiver"/>
</dbReference>
<dbReference type="Gene3D" id="3.40.50.2300">
    <property type="match status" value="1"/>
</dbReference>
<dbReference type="InterPro" id="IPR001867">
    <property type="entry name" value="OmpR/PhoB-type_DNA-bd"/>
</dbReference>
<evidence type="ECO:0000313" key="9">
    <source>
        <dbReference type="Proteomes" id="UP000281726"/>
    </source>
</evidence>
<dbReference type="InterPro" id="IPR016032">
    <property type="entry name" value="Sig_transdc_resp-reg_C-effctor"/>
</dbReference>
<comment type="caution">
    <text evidence="8">The sequence shown here is derived from an EMBL/GenBank/DDBJ whole genome shotgun (WGS) entry which is preliminary data.</text>
</comment>
<keyword evidence="2" id="KW-0902">Two-component regulatory system</keyword>
<keyword evidence="3 5" id="KW-0238">DNA-binding</keyword>
<name>A0A3A9YTN4_9ACTN</name>
<dbReference type="Pfam" id="PF00486">
    <property type="entry name" value="Trans_reg_C"/>
    <property type="match status" value="1"/>
</dbReference>
<dbReference type="GO" id="GO:0000156">
    <property type="term" value="F:phosphorelay response regulator activity"/>
    <property type="evidence" value="ECO:0007669"/>
    <property type="project" value="TreeGrafter"/>
</dbReference>
<evidence type="ECO:0000259" key="6">
    <source>
        <dbReference type="PROSITE" id="PS50110"/>
    </source>
</evidence>
<dbReference type="RefSeq" id="WP_120732539.1">
    <property type="nucleotide sequence ID" value="NZ_RBAK01000018.1"/>
</dbReference>
<evidence type="ECO:0000256" key="2">
    <source>
        <dbReference type="ARBA" id="ARBA00023012"/>
    </source>
</evidence>
<proteinExistence type="predicted"/>
<dbReference type="SUPFAM" id="SSF52172">
    <property type="entry name" value="CheY-like"/>
    <property type="match status" value="1"/>
</dbReference>
<dbReference type="PANTHER" id="PTHR48111">
    <property type="entry name" value="REGULATOR OF RPOS"/>
    <property type="match status" value="1"/>
</dbReference>
<evidence type="ECO:0000313" key="8">
    <source>
        <dbReference type="EMBL" id="RKN39149.1"/>
    </source>
</evidence>
<dbReference type="OrthoDB" id="116118at2"/>
<dbReference type="GO" id="GO:0032993">
    <property type="term" value="C:protein-DNA complex"/>
    <property type="evidence" value="ECO:0007669"/>
    <property type="project" value="TreeGrafter"/>
</dbReference>
<reference evidence="8 9" key="1">
    <citation type="journal article" date="2004" name="Syst. Appl. Microbiol.">
        <title>Cryptoendolithic actinomycetes from antarctic sandstone rock samples: Micromonospora endolithica sp. nov. and two isolates related to Micromonospora coerulea Jensen 1932.</title>
        <authorList>
            <person name="Hirsch P."/>
            <person name="Mevs U."/>
            <person name="Kroppenstedt R.M."/>
            <person name="Schumann P."/>
            <person name="Stackebrandt E."/>
        </authorList>
    </citation>
    <scope>NUCLEOTIDE SEQUENCE [LARGE SCALE GENOMIC DNA]</scope>
    <source>
        <strain evidence="8 9">JCM 12677</strain>
    </source>
</reference>
<dbReference type="SUPFAM" id="SSF46894">
    <property type="entry name" value="C-terminal effector domain of the bipartite response regulators"/>
    <property type="match status" value="1"/>
</dbReference>
<dbReference type="InterPro" id="IPR011006">
    <property type="entry name" value="CheY-like_superfamily"/>
</dbReference>
<gene>
    <name evidence="8" type="ORF">D7223_29500</name>
</gene>
<dbReference type="Gene3D" id="1.10.10.10">
    <property type="entry name" value="Winged helix-like DNA-binding domain superfamily/Winged helix DNA-binding domain"/>
    <property type="match status" value="1"/>
</dbReference>
<dbReference type="SMART" id="SM00862">
    <property type="entry name" value="Trans_reg_C"/>
    <property type="match status" value="1"/>
</dbReference>
<comment type="caution">
    <text evidence="4">Lacks conserved residue(s) required for the propagation of feature annotation.</text>
</comment>
<evidence type="ECO:0000256" key="5">
    <source>
        <dbReference type="PROSITE-ProRule" id="PRU01091"/>
    </source>
</evidence>
<feature type="domain" description="Response regulatory" evidence="6">
    <location>
        <begin position="19"/>
        <end position="132"/>
    </location>
</feature>
<dbReference type="InterPro" id="IPR036388">
    <property type="entry name" value="WH-like_DNA-bd_sf"/>
</dbReference>
<keyword evidence="1" id="KW-0597">Phosphoprotein</keyword>
<feature type="domain" description="OmpR/PhoB-type" evidence="7">
    <location>
        <begin position="140"/>
        <end position="239"/>
    </location>
</feature>
<feature type="DNA-binding region" description="OmpR/PhoB-type" evidence="5">
    <location>
        <begin position="140"/>
        <end position="239"/>
    </location>
</feature>
<dbReference type="PROSITE" id="PS50110">
    <property type="entry name" value="RESPONSE_REGULATORY"/>
    <property type="match status" value="1"/>
</dbReference>
<dbReference type="Proteomes" id="UP000281726">
    <property type="component" value="Unassembled WGS sequence"/>
</dbReference>
<evidence type="ECO:0000256" key="4">
    <source>
        <dbReference type="PROSITE-ProRule" id="PRU00169"/>
    </source>
</evidence>
<dbReference type="CDD" id="cd00383">
    <property type="entry name" value="trans_reg_C"/>
    <property type="match status" value="1"/>
</dbReference>
<accession>A0A3A9YTN4</accession>
<dbReference type="GO" id="GO:0006355">
    <property type="term" value="P:regulation of DNA-templated transcription"/>
    <property type="evidence" value="ECO:0007669"/>
    <property type="project" value="InterPro"/>
</dbReference>
<evidence type="ECO:0000259" key="7">
    <source>
        <dbReference type="PROSITE" id="PS51755"/>
    </source>
</evidence>